<name>A0A8H7J0X9_9PLEO</name>
<evidence type="ECO:0000313" key="2">
    <source>
        <dbReference type="Proteomes" id="UP000651452"/>
    </source>
</evidence>
<dbReference type="AlphaFoldDB" id="A0A8H7J0X9"/>
<keyword evidence="2" id="KW-1185">Reference proteome</keyword>
<protein>
    <submittedName>
        <fullName evidence="1">Uncharacterized protein</fullName>
    </submittedName>
</protein>
<reference evidence="1" key="1">
    <citation type="submission" date="2018-12" db="EMBL/GenBank/DDBJ databases">
        <authorList>
            <person name="Syme R.A."/>
            <person name="Farfan-Caceres L."/>
            <person name="Lichtenzveig J."/>
        </authorList>
    </citation>
    <scope>NUCLEOTIDE SEQUENCE</scope>
    <source>
        <strain evidence="1">Al4</strain>
    </source>
</reference>
<gene>
    <name evidence="1" type="ORF">EKO04_007696</name>
</gene>
<comment type="caution">
    <text evidence="1">The sequence shown here is derived from an EMBL/GenBank/DDBJ whole genome shotgun (WGS) entry which is preliminary data.</text>
</comment>
<organism evidence="1 2">
    <name type="scientific">Ascochyta lentis</name>
    <dbReference type="NCBI Taxonomy" id="205686"/>
    <lineage>
        <taxon>Eukaryota</taxon>
        <taxon>Fungi</taxon>
        <taxon>Dikarya</taxon>
        <taxon>Ascomycota</taxon>
        <taxon>Pezizomycotina</taxon>
        <taxon>Dothideomycetes</taxon>
        <taxon>Pleosporomycetidae</taxon>
        <taxon>Pleosporales</taxon>
        <taxon>Pleosporineae</taxon>
        <taxon>Didymellaceae</taxon>
        <taxon>Ascochyta</taxon>
    </lineage>
</organism>
<proteinExistence type="predicted"/>
<evidence type="ECO:0000313" key="1">
    <source>
        <dbReference type="EMBL" id="KAF9694457.1"/>
    </source>
</evidence>
<dbReference type="OrthoDB" id="3798174at2759"/>
<sequence length="151" mass="17345">MVQNGRLTPKQVVAIDPPMYERSMEECDAVFALLADVWTVQDKFERLVAHPAYEHLQEKITAAGDDEGAALDASREYASVVVDWIIAAFSWLFIKALRTDGEGEEELLKPWTSSETSLLEEFALVTKEVFLEKFRDEKVEFCYLYFKLARK</sequence>
<accession>A0A8H7J0X9</accession>
<dbReference type="EMBL" id="RZGK01000013">
    <property type="protein sequence ID" value="KAF9694457.1"/>
    <property type="molecule type" value="Genomic_DNA"/>
</dbReference>
<dbReference type="Proteomes" id="UP000651452">
    <property type="component" value="Unassembled WGS sequence"/>
</dbReference>
<reference evidence="1" key="2">
    <citation type="submission" date="2020-09" db="EMBL/GenBank/DDBJ databases">
        <title>Reference genome assembly for Australian Ascochyta lentis isolate Al4.</title>
        <authorList>
            <person name="Lee R.C."/>
            <person name="Farfan-Caceres L.M."/>
            <person name="Debler J.W."/>
            <person name="Williams A.H."/>
            <person name="Henares B.M."/>
        </authorList>
    </citation>
    <scope>NUCLEOTIDE SEQUENCE</scope>
    <source>
        <strain evidence="1">Al4</strain>
    </source>
</reference>